<dbReference type="Gene3D" id="1.20.5.540">
    <property type="entry name" value="Single helix bin"/>
    <property type="match status" value="1"/>
</dbReference>
<dbReference type="Proteomes" id="UP000694551">
    <property type="component" value="Unplaced"/>
</dbReference>
<dbReference type="Gene3D" id="1.20.120.330">
    <property type="entry name" value="Nucleotidyltransferases domain 2"/>
    <property type="match status" value="1"/>
</dbReference>
<protein>
    <submittedName>
        <fullName evidence="3">Protein tyrosine kinase 2</fullName>
    </submittedName>
</protein>
<feature type="region of interest" description="Disordered" evidence="1">
    <location>
        <begin position="1"/>
        <end position="45"/>
    </location>
</feature>
<dbReference type="Pfam" id="PF03623">
    <property type="entry name" value="Focal_AT"/>
    <property type="match status" value="1"/>
</dbReference>
<reference evidence="3" key="1">
    <citation type="submission" date="2025-08" db="UniProtKB">
        <authorList>
            <consortium name="Ensembl"/>
        </authorList>
    </citation>
    <scope>IDENTIFICATION</scope>
</reference>
<dbReference type="GO" id="GO:0007172">
    <property type="term" value="P:signal complex assembly"/>
    <property type="evidence" value="ECO:0007669"/>
    <property type="project" value="InterPro"/>
</dbReference>
<dbReference type="PANTHER" id="PTHR46221:SF12">
    <property type="entry name" value="NON-SPECIFIC PROTEIN-TYROSINE KINASE"/>
    <property type="match status" value="1"/>
</dbReference>
<evidence type="ECO:0000259" key="2">
    <source>
        <dbReference type="Pfam" id="PF03623"/>
    </source>
</evidence>
<sequence length="329" mass="36832">MESRRQVTVSWDSGGSDEAPPKPSRPGYPSPRSSEGFYPSPQHMVQPNHYQVSGYPGSHGIPAMAGSIYPGQASLLDQADSWNHRPQEISVWQPNMEDSGTLDIRGMGQVLPTHLMEERLIRQQQEMEEDQRWLEKEERFLKPDVRLSRSSIDREDGGLQGPVSMCGIFSSPDFLLFPGRTFAEPHLPPPTANLDRSNDKVYENVTGLVKAVIEMSSKIQPAPPEEYVPMVKEVGLALRTLLATVDETLPVLPASTHREIEMAQKLLNSDLADLINKMKLAQQYVMTSLQQEYKKQMLTAAHALAVDAKNLLDVIDQARLKMISQSRPH</sequence>
<dbReference type="AlphaFoldDB" id="A0A8D0ET51"/>
<proteinExistence type="predicted"/>
<feature type="compositionally biased region" description="Polar residues" evidence="1">
    <location>
        <begin position="1"/>
        <end position="13"/>
    </location>
</feature>
<dbReference type="GO" id="GO:0004713">
    <property type="term" value="F:protein tyrosine kinase activity"/>
    <property type="evidence" value="ECO:0007669"/>
    <property type="project" value="InterPro"/>
</dbReference>
<dbReference type="FunFam" id="1.20.120.330:FF:000001">
    <property type="entry name" value="focal adhesion kinase 1 isoform X1"/>
    <property type="match status" value="1"/>
</dbReference>
<dbReference type="InterPro" id="IPR036137">
    <property type="entry name" value="Focal_adhe_kin_target_dom_sf"/>
</dbReference>
<accession>A0A8D0ET51</accession>
<evidence type="ECO:0000256" key="1">
    <source>
        <dbReference type="SAM" id="MobiDB-lite"/>
    </source>
</evidence>
<dbReference type="Ensembl" id="ENSSOCT00000005114.1">
    <property type="protein sequence ID" value="ENSSOCP00000004966.1"/>
    <property type="gene ID" value="ENSSOCG00000003787.1"/>
</dbReference>
<dbReference type="InterPro" id="IPR005189">
    <property type="entry name" value="Focal_adhesion_kin_target_dom"/>
</dbReference>
<name>A0A8D0ET51_STROC</name>
<feature type="domain" description="Focal AT" evidence="2">
    <location>
        <begin position="191"/>
        <end position="322"/>
    </location>
</feature>
<organism evidence="3 4">
    <name type="scientific">Strix occidentalis caurina</name>
    <name type="common">northern spotted owl</name>
    <dbReference type="NCBI Taxonomy" id="311401"/>
    <lineage>
        <taxon>Eukaryota</taxon>
        <taxon>Metazoa</taxon>
        <taxon>Chordata</taxon>
        <taxon>Craniata</taxon>
        <taxon>Vertebrata</taxon>
        <taxon>Euteleostomi</taxon>
        <taxon>Archelosauria</taxon>
        <taxon>Archosauria</taxon>
        <taxon>Dinosauria</taxon>
        <taxon>Saurischia</taxon>
        <taxon>Theropoda</taxon>
        <taxon>Coelurosauria</taxon>
        <taxon>Aves</taxon>
        <taxon>Neognathae</taxon>
        <taxon>Neoaves</taxon>
        <taxon>Telluraves</taxon>
        <taxon>Strigiformes</taxon>
        <taxon>Strigidae</taxon>
        <taxon>Strix</taxon>
    </lineage>
</organism>
<dbReference type="SUPFAM" id="SSF68993">
    <property type="entry name" value="FAT domain of focal adhesion kinase"/>
    <property type="match status" value="1"/>
</dbReference>
<dbReference type="GO" id="GO:0005925">
    <property type="term" value="C:focal adhesion"/>
    <property type="evidence" value="ECO:0007669"/>
    <property type="project" value="InterPro"/>
</dbReference>
<evidence type="ECO:0000313" key="3">
    <source>
        <dbReference type="Ensembl" id="ENSSOCP00000004966.1"/>
    </source>
</evidence>
<dbReference type="PANTHER" id="PTHR46221">
    <property type="entry name" value="FERM AND PDZ DOMAIN-CONTAINING PROTEIN FAMILY MEMBER"/>
    <property type="match status" value="1"/>
</dbReference>
<evidence type="ECO:0000313" key="4">
    <source>
        <dbReference type="Proteomes" id="UP000694551"/>
    </source>
</evidence>
<reference evidence="3" key="2">
    <citation type="submission" date="2025-09" db="UniProtKB">
        <authorList>
            <consortium name="Ensembl"/>
        </authorList>
    </citation>
    <scope>IDENTIFICATION</scope>
</reference>
<keyword evidence="4" id="KW-1185">Reference proteome</keyword>